<dbReference type="Gene3D" id="3.40.630.30">
    <property type="match status" value="1"/>
</dbReference>
<dbReference type="InterPro" id="IPR000182">
    <property type="entry name" value="GNAT_dom"/>
</dbReference>
<keyword evidence="2" id="KW-0808">Transferase</keyword>
<protein>
    <submittedName>
        <fullName evidence="2">GNAT family N-acetyltransferase</fullName>
    </submittedName>
</protein>
<dbReference type="SUPFAM" id="SSF55729">
    <property type="entry name" value="Acyl-CoA N-acyltransferases (Nat)"/>
    <property type="match status" value="1"/>
</dbReference>
<feature type="domain" description="N-acetyltransferase" evidence="1">
    <location>
        <begin position="5"/>
        <end position="175"/>
    </location>
</feature>
<dbReference type="CDD" id="cd04301">
    <property type="entry name" value="NAT_SF"/>
    <property type="match status" value="1"/>
</dbReference>
<dbReference type="GO" id="GO:0016747">
    <property type="term" value="F:acyltransferase activity, transferring groups other than amino-acyl groups"/>
    <property type="evidence" value="ECO:0007669"/>
    <property type="project" value="InterPro"/>
</dbReference>
<dbReference type="EMBL" id="PDOD01000006">
    <property type="protein sequence ID" value="PYZ91609.1"/>
    <property type="molecule type" value="Genomic_DNA"/>
</dbReference>
<comment type="caution">
    <text evidence="2">The sequence shown here is derived from an EMBL/GenBank/DDBJ whole genome shotgun (WGS) entry which is preliminary data.</text>
</comment>
<accession>A0A323T716</accession>
<evidence type="ECO:0000313" key="2">
    <source>
        <dbReference type="EMBL" id="PYZ91609.1"/>
    </source>
</evidence>
<dbReference type="OrthoDB" id="9811121at2"/>
<dbReference type="Proteomes" id="UP000248214">
    <property type="component" value="Unassembled WGS sequence"/>
</dbReference>
<gene>
    <name evidence="2" type="ORF">CR194_18420</name>
</gene>
<evidence type="ECO:0000313" key="3">
    <source>
        <dbReference type="Proteomes" id="UP000248214"/>
    </source>
</evidence>
<sequence>MTENITVRPYTSTDYNDLLHIQKEAFPPPFPAELWWSLEQIHAHVETFPEGAMLALWNGKVAGSATSLITTFDSSDHSWEDIADQGYIRQTHEPNGDTLYGIDICVRPDFRGKGIAKALYEARKQLVIDLGLDRYIAGCRIPGYYRFADKLTVGQYVDRVVSGELKDLVLSFMLGQGLTPVQIIPNYVDDNESLNYAVMVEWKNPSKRKYSKKRATQF</sequence>
<dbReference type="InterPro" id="IPR016181">
    <property type="entry name" value="Acyl_CoA_acyltransferase"/>
</dbReference>
<reference evidence="2 3" key="1">
    <citation type="submission" date="2017-10" db="EMBL/GenBank/DDBJ databases">
        <title>Bacillus sp. nov., a halophilic bacterium isolated from a Keqin Lake.</title>
        <authorList>
            <person name="Wang H."/>
        </authorList>
    </citation>
    <scope>NUCLEOTIDE SEQUENCE [LARGE SCALE GENOMIC DNA]</scope>
    <source>
        <strain evidence="2 3">KQ-12</strain>
    </source>
</reference>
<dbReference type="Pfam" id="PF00583">
    <property type="entry name" value="Acetyltransf_1"/>
    <property type="match status" value="1"/>
</dbReference>
<proteinExistence type="predicted"/>
<keyword evidence="3" id="KW-1185">Reference proteome</keyword>
<organism evidence="2 3">
    <name type="scientific">Salipaludibacillus keqinensis</name>
    <dbReference type="NCBI Taxonomy" id="2045207"/>
    <lineage>
        <taxon>Bacteria</taxon>
        <taxon>Bacillati</taxon>
        <taxon>Bacillota</taxon>
        <taxon>Bacilli</taxon>
        <taxon>Bacillales</taxon>
        <taxon>Bacillaceae</taxon>
    </lineage>
</organism>
<dbReference type="AlphaFoldDB" id="A0A323T716"/>
<name>A0A323T716_9BACI</name>
<dbReference type="RefSeq" id="WP_110611821.1">
    <property type="nucleotide sequence ID" value="NZ_PDOD01000006.1"/>
</dbReference>
<dbReference type="PROSITE" id="PS51186">
    <property type="entry name" value="GNAT"/>
    <property type="match status" value="1"/>
</dbReference>
<evidence type="ECO:0000259" key="1">
    <source>
        <dbReference type="PROSITE" id="PS51186"/>
    </source>
</evidence>